<name>A0A183HND1_9BILA</name>
<dbReference type="Proteomes" id="UP000267606">
    <property type="component" value="Unassembled WGS sequence"/>
</dbReference>
<feature type="compositionally biased region" description="Low complexity" evidence="1">
    <location>
        <begin position="161"/>
        <end position="172"/>
    </location>
</feature>
<accession>A0A183HND1</accession>
<gene>
    <name evidence="2" type="ORF">OFLC_LOCUS8990</name>
</gene>
<keyword evidence="3" id="KW-1185">Reference proteome</keyword>
<evidence type="ECO:0000313" key="3">
    <source>
        <dbReference type="Proteomes" id="UP000267606"/>
    </source>
</evidence>
<feature type="region of interest" description="Disordered" evidence="1">
    <location>
        <begin position="123"/>
        <end position="175"/>
    </location>
</feature>
<dbReference type="EMBL" id="UZAJ01010613">
    <property type="protein sequence ID" value="VDO58297.1"/>
    <property type="molecule type" value="Genomic_DNA"/>
</dbReference>
<dbReference type="AlphaFoldDB" id="A0A183HND1"/>
<protein>
    <submittedName>
        <fullName evidence="4">Ovule protein</fullName>
    </submittedName>
</protein>
<proteinExistence type="predicted"/>
<evidence type="ECO:0000313" key="2">
    <source>
        <dbReference type="EMBL" id="VDO58297.1"/>
    </source>
</evidence>
<feature type="region of interest" description="Disordered" evidence="1">
    <location>
        <begin position="1"/>
        <end position="34"/>
    </location>
</feature>
<organism evidence="4">
    <name type="scientific">Onchocerca flexuosa</name>
    <dbReference type="NCBI Taxonomy" id="387005"/>
    <lineage>
        <taxon>Eukaryota</taxon>
        <taxon>Metazoa</taxon>
        <taxon>Ecdysozoa</taxon>
        <taxon>Nematoda</taxon>
        <taxon>Chromadorea</taxon>
        <taxon>Rhabditida</taxon>
        <taxon>Spirurina</taxon>
        <taxon>Spiruromorpha</taxon>
        <taxon>Filarioidea</taxon>
        <taxon>Onchocercidae</taxon>
        <taxon>Onchocerca</taxon>
    </lineage>
</organism>
<evidence type="ECO:0000256" key="1">
    <source>
        <dbReference type="SAM" id="MobiDB-lite"/>
    </source>
</evidence>
<dbReference type="STRING" id="387005.A0A183HND1"/>
<reference evidence="2 3" key="2">
    <citation type="submission" date="2018-11" db="EMBL/GenBank/DDBJ databases">
        <authorList>
            <consortium name="Pathogen Informatics"/>
        </authorList>
    </citation>
    <scope>NUCLEOTIDE SEQUENCE [LARGE SCALE GENOMIC DNA]</scope>
</reference>
<dbReference type="WBParaSite" id="OFLC_0000899201-mRNA-1">
    <property type="protein sequence ID" value="OFLC_0000899201-mRNA-1"/>
    <property type="gene ID" value="OFLC_0000899201"/>
</dbReference>
<reference evidence="4" key="1">
    <citation type="submission" date="2016-06" db="UniProtKB">
        <authorList>
            <consortium name="WormBaseParasite"/>
        </authorList>
    </citation>
    <scope>IDENTIFICATION</scope>
</reference>
<evidence type="ECO:0000313" key="4">
    <source>
        <dbReference type="WBParaSite" id="OFLC_0000899201-mRNA-1"/>
    </source>
</evidence>
<sequence>MYRMNKSYDELSSDDESPSLRKEQKLDDDDDTMKDCRAGRKAAQMWTDLLAEQSLSETFSDKVGVYRSENDKVERGVESYVLPDVRRCNDQEMTYQMDHEVSCAADDSEPFDFIADEEKVDNFSGKDERCPRGNNGRSRSRKRQRRINFMNQERSSRESWKYSASTSRSTSRSGRKWRQNNYNLNKSLFYLCIITKVLHLC</sequence>